<evidence type="ECO:0000256" key="12">
    <source>
        <dbReference type="ARBA" id="ARBA00048336"/>
    </source>
</evidence>
<dbReference type="Gene3D" id="3.40.50.1240">
    <property type="entry name" value="Phosphoglycerate mutase-like"/>
    <property type="match status" value="1"/>
</dbReference>
<evidence type="ECO:0000256" key="4">
    <source>
        <dbReference type="ARBA" id="ARBA00022787"/>
    </source>
</evidence>
<dbReference type="SMART" id="SM00855">
    <property type="entry name" value="PGAM"/>
    <property type="match status" value="1"/>
</dbReference>
<feature type="region of interest" description="Disordered" evidence="13">
    <location>
        <begin position="63"/>
        <end position="88"/>
    </location>
</feature>
<dbReference type="EC" id="3.1.3.16" evidence="3"/>
<dbReference type="InterPro" id="IPR051021">
    <property type="entry name" value="Mito_Ser/Thr_phosphatase"/>
</dbReference>
<evidence type="ECO:0000256" key="6">
    <source>
        <dbReference type="ARBA" id="ARBA00037234"/>
    </source>
</evidence>
<keyword evidence="15" id="KW-1185">Reference proteome</keyword>
<evidence type="ECO:0000313" key="14">
    <source>
        <dbReference type="EMBL" id="CAL8137372.1"/>
    </source>
</evidence>
<keyword evidence="4" id="KW-0496">Mitochondrion</keyword>
<evidence type="ECO:0000256" key="3">
    <source>
        <dbReference type="ARBA" id="ARBA00013081"/>
    </source>
</evidence>
<comment type="catalytic activity">
    <reaction evidence="11">
        <text>O-phospho-L-seryl-[protein] + H2O = L-seryl-[protein] + phosphate</text>
        <dbReference type="Rhea" id="RHEA:20629"/>
        <dbReference type="Rhea" id="RHEA-COMP:9863"/>
        <dbReference type="Rhea" id="RHEA-COMP:11604"/>
        <dbReference type="ChEBI" id="CHEBI:15377"/>
        <dbReference type="ChEBI" id="CHEBI:29999"/>
        <dbReference type="ChEBI" id="CHEBI:43474"/>
        <dbReference type="ChEBI" id="CHEBI:83421"/>
        <dbReference type="EC" id="3.1.3.16"/>
    </reaction>
</comment>
<evidence type="ECO:0000256" key="2">
    <source>
        <dbReference type="ARBA" id="ARBA00006717"/>
    </source>
</evidence>
<comment type="catalytic activity">
    <reaction evidence="12">
        <text>O-phospho-L-threonyl-[protein] + H2O = L-threonyl-[protein] + phosphate</text>
        <dbReference type="Rhea" id="RHEA:47004"/>
        <dbReference type="Rhea" id="RHEA-COMP:11060"/>
        <dbReference type="Rhea" id="RHEA-COMP:11605"/>
        <dbReference type="ChEBI" id="CHEBI:15377"/>
        <dbReference type="ChEBI" id="CHEBI:30013"/>
        <dbReference type="ChEBI" id="CHEBI:43474"/>
        <dbReference type="ChEBI" id="CHEBI:61977"/>
        <dbReference type="EC" id="3.1.3.16"/>
    </reaction>
</comment>
<comment type="caution">
    <text evidence="14">The sequence shown here is derived from an EMBL/GenBank/DDBJ whole genome shotgun (WGS) entry which is preliminary data.</text>
</comment>
<dbReference type="PANTHER" id="PTHR20935">
    <property type="entry name" value="PHOSPHOGLYCERATE MUTASE-RELATED"/>
    <property type="match status" value="1"/>
</dbReference>
<evidence type="ECO:0000256" key="10">
    <source>
        <dbReference type="ARBA" id="ARBA00042520"/>
    </source>
</evidence>
<proteinExistence type="inferred from homology"/>
<dbReference type="EMBL" id="CAXLJM020000117">
    <property type="protein sequence ID" value="CAL8137372.1"/>
    <property type="molecule type" value="Genomic_DNA"/>
</dbReference>
<organism evidence="14 15">
    <name type="scientific">Orchesella dallaii</name>
    <dbReference type="NCBI Taxonomy" id="48710"/>
    <lineage>
        <taxon>Eukaryota</taxon>
        <taxon>Metazoa</taxon>
        <taxon>Ecdysozoa</taxon>
        <taxon>Arthropoda</taxon>
        <taxon>Hexapoda</taxon>
        <taxon>Collembola</taxon>
        <taxon>Entomobryomorpha</taxon>
        <taxon>Entomobryoidea</taxon>
        <taxon>Orchesellidae</taxon>
        <taxon>Orchesellinae</taxon>
        <taxon>Orchesella</taxon>
    </lineage>
</organism>
<dbReference type="InterPro" id="IPR029033">
    <property type="entry name" value="His_PPase_superfam"/>
</dbReference>
<evidence type="ECO:0000256" key="1">
    <source>
        <dbReference type="ARBA" id="ARBA00004294"/>
    </source>
</evidence>
<dbReference type="SUPFAM" id="SSF53254">
    <property type="entry name" value="Phosphoglycerate mutase-like"/>
    <property type="match status" value="1"/>
</dbReference>
<comment type="subcellular location">
    <subcellularLocation>
        <location evidence="1">Mitochondrion outer membrane</location>
    </subcellularLocation>
</comment>
<accession>A0ABP1RW53</accession>
<dbReference type="Proteomes" id="UP001642540">
    <property type="component" value="Unassembled WGS sequence"/>
</dbReference>
<evidence type="ECO:0000256" key="7">
    <source>
        <dbReference type="ARBA" id="ARBA00038605"/>
    </source>
</evidence>
<comment type="function">
    <text evidence="6">Displays phosphatase activity for serine/threonine residues, and dephosphorylates and activates Pk92B kinase. Has apparently no phosphoglycerate mutase activity.</text>
</comment>
<evidence type="ECO:0000256" key="5">
    <source>
        <dbReference type="ARBA" id="ARBA00022801"/>
    </source>
</evidence>
<reference evidence="14 15" key="1">
    <citation type="submission" date="2024-08" db="EMBL/GenBank/DDBJ databases">
        <authorList>
            <person name="Cucini C."/>
            <person name="Frati F."/>
        </authorList>
    </citation>
    <scope>NUCLEOTIDE SEQUENCE [LARGE SCALE GENOMIC DNA]</scope>
</reference>
<evidence type="ECO:0000256" key="9">
    <source>
        <dbReference type="ARBA" id="ARBA00040722"/>
    </source>
</evidence>
<keyword evidence="5" id="KW-0378">Hydrolase</keyword>
<dbReference type="Pfam" id="PF00300">
    <property type="entry name" value="His_Phos_1"/>
    <property type="match status" value="1"/>
</dbReference>
<dbReference type="PANTHER" id="PTHR20935:SF0">
    <property type="entry name" value="SERINE_THREONINE-PROTEIN PHOSPHATASE PGAM5, MITOCHONDRIAL"/>
    <property type="match status" value="1"/>
</dbReference>
<name>A0ABP1RW53_9HEXA</name>
<evidence type="ECO:0000256" key="8">
    <source>
        <dbReference type="ARBA" id="ARBA00039765"/>
    </source>
</evidence>
<protein>
    <recommendedName>
        <fullName evidence="8">Serine/threonine-protein phosphatase PGAM5, mitochondrial</fullName>
        <ecNumber evidence="3">3.1.3.16</ecNumber>
    </recommendedName>
    <alternativeName>
        <fullName evidence="10">Phosphoglycerate mutase family member 5 homolog</fullName>
    </alternativeName>
    <alternativeName>
        <fullName evidence="9">Serine/threonine-protein phosphatase Pgam5, mitochondrial</fullName>
    </alternativeName>
</protein>
<evidence type="ECO:0000256" key="13">
    <source>
        <dbReference type="SAM" id="MobiDB-lite"/>
    </source>
</evidence>
<sequence>MHRIKFLKYGKWIAGAAAAASVSIAVTHCSSASASPWSPSKPTNVPDNFAKWDYNWDKREPYSLLKPPKRSKSAGGGDQPTGSSEDDGIMEKLEKKRAKAIRHIVLIRHGQYNMKGTNDKERYLTALGETQAELTGKRLKNSGISFESLVCSNMTRAIQTAEIVLKEVGQKDLCVEAHDPFLREGAPCLAEPPVGNWHPELHQYYEDGARIEAAFRKYFHRADPEQEKDSYELIVCHANVIRYFVCRALQFPGEAWLRISLNNCSLTIVSILPSGRVVLRALGDSGHMPYGTIST</sequence>
<dbReference type="InterPro" id="IPR013078">
    <property type="entry name" value="His_Pase_superF_clade-1"/>
</dbReference>
<comment type="similarity">
    <text evidence="2">Belongs to the phosphoglycerate mutase family. BPG-dependent PGAM subfamily.</text>
</comment>
<keyword evidence="4" id="KW-1000">Mitochondrion outer membrane</keyword>
<evidence type="ECO:0000313" key="15">
    <source>
        <dbReference type="Proteomes" id="UP001642540"/>
    </source>
</evidence>
<keyword evidence="4" id="KW-0472">Membrane</keyword>
<evidence type="ECO:0000256" key="11">
    <source>
        <dbReference type="ARBA" id="ARBA00047761"/>
    </source>
</evidence>
<dbReference type="CDD" id="cd07067">
    <property type="entry name" value="HP_PGM_like"/>
    <property type="match status" value="1"/>
</dbReference>
<comment type="subunit">
    <text evidence="7">Interacts with Pk92B/ASK1.</text>
</comment>
<gene>
    <name evidence="14" type="ORF">ODALV1_LOCUS26887</name>
</gene>